<feature type="transmembrane region" description="Helical" evidence="1">
    <location>
        <begin position="35"/>
        <end position="54"/>
    </location>
</feature>
<keyword evidence="1" id="KW-0472">Membrane</keyword>
<feature type="transmembrane region" description="Helical" evidence="1">
    <location>
        <begin position="74"/>
        <end position="94"/>
    </location>
</feature>
<reference evidence="2" key="1">
    <citation type="journal article" date="2012" name="PLoS ONE">
        <title>Gene sets for utilization of primary and secondary nutrition supplies in the distal gut of endangered iberian lynx.</title>
        <authorList>
            <person name="Alcaide M."/>
            <person name="Messina E."/>
            <person name="Richter M."/>
            <person name="Bargiela R."/>
            <person name="Peplies J."/>
            <person name="Huws S.A."/>
            <person name="Newbold C.J."/>
            <person name="Golyshin P.N."/>
            <person name="Simon M.A."/>
            <person name="Lopez G."/>
            <person name="Yakimov M.M."/>
            <person name="Ferrer M."/>
        </authorList>
    </citation>
    <scope>NUCLEOTIDE SEQUENCE</scope>
</reference>
<keyword evidence="1" id="KW-0812">Transmembrane</keyword>
<protein>
    <submittedName>
        <fullName evidence="2">Membrane protein</fullName>
    </submittedName>
</protein>
<organism evidence="2">
    <name type="scientific">gut metagenome</name>
    <dbReference type="NCBI Taxonomy" id="749906"/>
    <lineage>
        <taxon>unclassified sequences</taxon>
        <taxon>metagenomes</taxon>
        <taxon>organismal metagenomes</taxon>
    </lineage>
</organism>
<accession>J9GKL7</accession>
<evidence type="ECO:0000256" key="1">
    <source>
        <dbReference type="SAM" id="Phobius"/>
    </source>
</evidence>
<gene>
    <name evidence="2" type="ORF">EVA_09242</name>
</gene>
<sequence>MKNSILFEECKGYLENIYRPLENLPELPIHLHGHHLLAIGILAFFFYFFLQVLWHIQRHLTRKGRENRSLRNGIFTNAALMCFGAGMLIYYVGYDYEGTSRNVLTLLLRSILSSFEIVFVQIQSGWHSGELQARRHLHDDVRHHTYPGRDTKHLLCRILLLETDSLLGEGHPMGMAGQKRKDLHLLGIERTKLHAGKGPVEPIQRQGKDHLYRFPQRRQRKQQVTEFQRPYRLTLFQAEDDQAYRRYQLHPFPQFITSIRIIGQKRGFLRQFGLDEVKENPGQH</sequence>
<keyword evidence="1" id="KW-1133">Transmembrane helix</keyword>
<proteinExistence type="predicted"/>
<comment type="caution">
    <text evidence="2">The sequence shown here is derived from an EMBL/GenBank/DDBJ whole genome shotgun (WGS) entry which is preliminary data.</text>
</comment>
<name>J9GKL7_9ZZZZ</name>
<evidence type="ECO:0000313" key="2">
    <source>
        <dbReference type="EMBL" id="EJX02648.1"/>
    </source>
</evidence>
<dbReference type="AlphaFoldDB" id="J9GKL7"/>
<dbReference type="EMBL" id="AMCI01002455">
    <property type="protein sequence ID" value="EJX02648.1"/>
    <property type="molecule type" value="Genomic_DNA"/>
</dbReference>